<reference evidence="2" key="2">
    <citation type="submission" date="2020-09" db="EMBL/GenBank/DDBJ databases">
        <authorList>
            <person name="Sun Q."/>
            <person name="Zhou Y."/>
        </authorList>
    </citation>
    <scope>NUCLEOTIDE SEQUENCE</scope>
    <source>
        <strain evidence="2">CGMCC 4.5737</strain>
    </source>
</reference>
<dbReference type="InterPro" id="IPR010093">
    <property type="entry name" value="SinI_DNA-bd"/>
</dbReference>
<accession>A0A8J3CHZ6</accession>
<name>A0A8J3CHZ6_9PSEU</name>
<dbReference type="Proteomes" id="UP000637578">
    <property type="component" value="Unassembled WGS sequence"/>
</dbReference>
<protein>
    <recommendedName>
        <fullName evidence="1">Helix-turn-helix domain-containing protein</fullName>
    </recommendedName>
</protein>
<evidence type="ECO:0000313" key="3">
    <source>
        <dbReference type="Proteomes" id="UP000637578"/>
    </source>
</evidence>
<dbReference type="Pfam" id="PF12728">
    <property type="entry name" value="HTH_17"/>
    <property type="match status" value="1"/>
</dbReference>
<dbReference type="SUPFAM" id="SSF46955">
    <property type="entry name" value="Putative DNA-binding domain"/>
    <property type="match status" value="1"/>
</dbReference>
<proteinExistence type="predicted"/>
<gene>
    <name evidence="2" type="ORF">GCM10012275_38640</name>
</gene>
<dbReference type="GO" id="GO:0003677">
    <property type="term" value="F:DNA binding"/>
    <property type="evidence" value="ECO:0007669"/>
    <property type="project" value="InterPro"/>
</dbReference>
<dbReference type="EMBL" id="BMMK01000018">
    <property type="protein sequence ID" value="GGM64339.1"/>
    <property type="molecule type" value="Genomic_DNA"/>
</dbReference>
<evidence type="ECO:0000259" key="1">
    <source>
        <dbReference type="Pfam" id="PF12728"/>
    </source>
</evidence>
<dbReference type="InterPro" id="IPR009061">
    <property type="entry name" value="DNA-bd_dom_put_sf"/>
</dbReference>
<keyword evidence="3" id="KW-1185">Reference proteome</keyword>
<sequence length="70" mass="8091">MTTPWMTPAEVADYARMHPKTVEKALRAGQLVGHQRCDGGRWLIHQQDADAWIRGLQQRTRRRGPRLRSA</sequence>
<organism evidence="2 3">
    <name type="scientific">Longimycelium tulufanense</name>
    <dbReference type="NCBI Taxonomy" id="907463"/>
    <lineage>
        <taxon>Bacteria</taxon>
        <taxon>Bacillati</taxon>
        <taxon>Actinomycetota</taxon>
        <taxon>Actinomycetes</taxon>
        <taxon>Pseudonocardiales</taxon>
        <taxon>Pseudonocardiaceae</taxon>
        <taxon>Longimycelium</taxon>
    </lineage>
</organism>
<evidence type="ECO:0000313" key="2">
    <source>
        <dbReference type="EMBL" id="GGM64339.1"/>
    </source>
</evidence>
<dbReference type="AlphaFoldDB" id="A0A8J3CHZ6"/>
<dbReference type="RefSeq" id="WP_189059648.1">
    <property type="nucleotide sequence ID" value="NZ_BMMK01000018.1"/>
</dbReference>
<feature type="domain" description="Helix-turn-helix" evidence="1">
    <location>
        <begin position="5"/>
        <end position="55"/>
    </location>
</feature>
<dbReference type="NCBIfam" id="TIGR01764">
    <property type="entry name" value="excise"/>
    <property type="match status" value="1"/>
</dbReference>
<reference evidence="2" key="1">
    <citation type="journal article" date="2014" name="Int. J. Syst. Evol. Microbiol.">
        <title>Complete genome sequence of Corynebacterium casei LMG S-19264T (=DSM 44701T), isolated from a smear-ripened cheese.</title>
        <authorList>
            <consortium name="US DOE Joint Genome Institute (JGI-PGF)"/>
            <person name="Walter F."/>
            <person name="Albersmeier A."/>
            <person name="Kalinowski J."/>
            <person name="Ruckert C."/>
        </authorList>
    </citation>
    <scope>NUCLEOTIDE SEQUENCE</scope>
    <source>
        <strain evidence="2">CGMCC 4.5737</strain>
    </source>
</reference>
<dbReference type="InterPro" id="IPR041657">
    <property type="entry name" value="HTH_17"/>
</dbReference>
<comment type="caution">
    <text evidence="2">The sequence shown here is derived from an EMBL/GenBank/DDBJ whole genome shotgun (WGS) entry which is preliminary data.</text>
</comment>